<comment type="catalytic activity">
    <reaction evidence="5">
        <text>L-glutamyl-[protein] + L-glutamate + ATP = gamma-L-glutamyl-L-glutamyl-[protein] + ADP + phosphate + H(+)</text>
        <dbReference type="Rhea" id="RHEA:60144"/>
        <dbReference type="Rhea" id="RHEA-COMP:10208"/>
        <dbReference type="Rhea" id="RHEA-COMP:15517"/>
        <dbReference type="ChEBI" id="CHEBI:15378"/>
        <dbReference type="ChEBI" id="CHEBI:29973"/>
        <dbReference type="ChEBI" id="CHEBI:29985"/>
        <dbReference type="ChEBI" id="CHEBI:30616"/>
        <dbReference type="ChEBI" id="CHEBI:43474"/>
        <dbReference type="ChEBI" id="CHEBI:143622"/>
        <dbReference type="ChEBI" id="CHEBI:456216"/>
    </reaction>
    <physiologicalReaction direction="left-to-right" evidence="5">
        <dbReference type="Rhea" id="RHEA:60145"/>
    </physiologicalReaction>
</comment>
<organism evidence="7 8">
    <name type="scientific">Diacronema lutheri</name>
    <name type="common">Unicellular marine alga</name>
    <name type="synonym">Monochrysis lutheri</name>
    <dbReference type="NCBI Taxonomy" id="2081491"/>
    <lineage>
        <taxon>Eukaryota</taxon>
        <taxon>Haptista</taxon>
        <taxon>Haptophyta</taxon>
        <taxon>Pavlovophyceae</taxon>
        <taxon>Pavlovales</taxon>
        <taxon>Pavlovaceae</taxon>
        <taxon>Diacronema</taxon>
    </lineage>
</organism>
<feature type="compositionally biased region" description="Polar residues" evidence="6">
    <location>
        <begin position="593"/>
        <end position="604"/>
    </location>
</feature>
<evidence type="ECO:0000313" key="8">
    <source>
        <dbReference type="Proteomes" id="UP000751190"/>
    </source>
</evidence>
<dbReference type="GO" id="GO:0005524">
    <property type="term" value="F:ATP binding"/>
    <property type="evidence" value="ECO:0007669"/>
    <property type="project" value="UniProtKB-KW"/>
</dbReference>
<reference evidence="7" key="1">
    <citation type="submission" date="2021-05" db="EMBL/GenBank/DDBJ databases">
        <title>The genome of the haptophyte Pavlova lutheri (Diacronema luteri, Pavlovales) - a model for lipid biosynthesis in eukaryotic algae.</title>
        <authorList>
            <person name="Hulatt C.J."/>
            <person name="Posewitz M.C."/>
        </authorList>
    </citation>
    <scope>NUCLEOTIDE SEQUENCE</scope>
    <source>
        <strain evidence="7">NIVA-4/92</strain>
    </source>
</reference>
<dbReference type="Gene3D" id="3.30.470.20">
    <property type="entry name" value="ATP-grasp fold, B domain"/>
    <property type="match status" value="1"/>
</dbReference>
<evidence type="ECO:0000256" key="6">
    <source>
        <dbReference type="SAM" id="MobiDB-lite"/>
    </source>
</evidence>
<evidence type="ECO:0000256" key="3">
    <source>
        <dbReference type="ARBA" id="ARBA00022840"/>
    </source>
</evidence>
<dbReference type="AlphaFoldDB" id="A0A8J6C4G3"/>
<dbReference type="GO" id="GO:0015631">
    <property type="term" value="F:tubulin binding"/>
    <property type="evidence" value="ECO:0007669"/>
    <property type="project" value="TreeGrafter"/>
</dbReference>
<dbReference type="PANTHER" id="PTHR12241">
    <property type="entry name" value="TUBULIN POLYGLUTAMYLASE"/>
    <property type="match status" value="1"/>
</dbReference>
<dbReference type="SUPFAM" id="SSF56059">
    <property type="entry name" value="Glutathione synthetase ATP-binding domain-like"/>
    <property type="match status" value="1"/>
</dbReference>
<dbReference type="PROSITE" id="PS51221">
    <property type="entry name" value="TTL"/>
    <property type="match status" value="1"/>
</dbReference>
<feature type="compositionally biased region" description="Low complexity" evidence="6">
    <location>
        <begin position="44"/>
        <end position="59"/>
    </location>
</feature>
<feature type="region of interest" description="Disordered" evidence="6">
    <location>
        <begin position="637"/>
        <end position="672"/>
    </location>
</feature>
<keyword evidence="3" id="KW-0067">ATP-binding</keyword>
<feature type="compositionally biased region" description="Low complexity" evidence="6">
    <location>
        <begin position="647"/>
        <end position="672"/>
    </location>
</feature>
<proteinExistence type="predicted"/>
<dbReference type="Pfam" id="PF03133">
    <property type="entry name" value="TTL"/>
    <property type="match status" value="1"/>
</dbReference>
<evidence type="ECO:0000313" key="7">
    <source>
        <dbReference type="EMBL" id="KAG8460194.1"/>
    </source>
</evidence>
<dbReference type="InterPro" id="IPR004344">
    <property type="entry name" value="TTL/TTLL_fam"/>
</dbReference>
<gene>
    <name evidence="7" type="ORF">KFE25_004442</name>
</gene>
<comment type="caution">
    <text evidence="7">The sequence shown here is derived from an EMBL/GenBank/DDBJ whole genome shotgun (WGS) entry which is preliminary data.</text>
</comment>
<name>A0A8J6C4G3_DIALT</name>
<dbReference type="OrthoDB" id="2016263at2759"/>
<dbReference type="GO" id="GO:0036064">
    <property type="term" value="C:ciliary basal body"/>
    <property type="evidence" value="ECO:0007669"/>
    <property type="project" value="TreeGrafter"/>
</dbReference>
<feature type="region of interest" description="Disordered" evidence="6">
    <location>
        <begin position="1"/>
        <end position="59"/>
    </location>
</feature>
<evidence type="ECO:0000256" key="4">
    <source>
        <dbReference type="ARBA" id="ARBA00041448"/>
    </source>
</evidence>
<protein>
    <recommendedName>
        <fullName evidence="4">Tubulin--tyrosine ligase-like protein 5</fullName>
    </recommendedName>
</protein>
<feature type="compositionally biased region" description="Low complexity" evidence="6">
    <location>
        <begin position="558"/>
        <end position="579"/>
    </location>
</feature>
<feature type="region of interest" description="Disordered" evidence="6">
    <location>
        <begin position="558"/>
        <end position="609"/>
    </location>
</feature>
<dbReference type="GO" id="GO:0000226">
    <property type="term" value="P:microtubule cytoskeleton organization"/>
    <property type="evidence" value="ECO:0007669"/>
    <property type="project" value="TreeGrafter"/>
</dbReference>
<keyword evidence="8" id="KW-1185">Reference proteome</keyword>
<keyword evidence="2" id="KW-0547">Nucleotide-binding</keyword>
<evidence type="ECO:0000256" key="5">
    <source>
        <dbReference type="ARBA" id="ARBA00049274"/>
    </source>
</evidence>
<accession>A0A8J6C4G3</accession>
<evidence type="ECO:0000256" key="1">
    <source>
        <dbReference type="ARBA" id="ARBA00022598"/>
    </source>
</evidence>
<dbReference type="GO" id="GO:0070740">
    <property type="term" value="F:tubulin-glutamic acid ligase activity"/>
    <property type="evidence" value="ECO:0007669"/>
    <property type="project" value="TreeGrafter"/>
</dbReference>
<dbReference type="Proteomes" id="UP000751190">
    <property type="component" value="Unassembled WGS sequence"/>
</dbReference>
<dbReference type="EMBL" id="JAGTXO010000034">
    <property type="protein sequence ID" value="KAG8460194.1"/>
    <property type="molecule type" value="Genomic_DNA"/>
</dbReference>
<evidence type="ECO:0000256" key="2">
    <source>
        <dbReference type="ARBA" id="ARBA00022741"/>
    </source>
</evidence>
<sequence>MPLIDGANGASGATESSEEDEPDASVAHSASELSDGEDDIGSSAAPTDRTAGAADAADAPAERPRMLLLRSLFVGRPSTVWFGYAPFLEKERTEGQERVVELTDTSQLPLLFKSERTINCVCQPLKRSGFRRLLRGSSYHVLWGSHLTEKQLRRLRPHQRINHFPGSYGIGRKDYLWKNFSRMQREHPAEYNFCAKTYLLPADRELFERDFKEGELYIVKPPASAEGRGIRMLSRREELPSADRAAIVQRYVADPLLIDGTKFDLRIYVAVTSFDPLRVYVYEEGLGRFATAPYSADASRANLRNRFAHLTNYALNKRSAQFVKNTDADADAEGSKWSLSAIWRRLAAQGVDVPSVKARIHEIAVKAMLAVEPSVVGKLNAWCHNRATPFELFGLDILLDASHKPWLIEVNVACSLSSSSPLDKRVKHALMTDLFHLVGVVPSTRKPAAATERASAPAGGAGARAPRGRNIFEMRATPLRAMGEAEWELVMHAEDEHARRGGWERAFPCEWARMERLLALLPTPRYRLTVLAKWEEHKDWALLAHRLAFRPPAHLLQPAPAAPARTPPRASVVVRRASTPGPPPRTAGASVQRRASATLVTDTSPAAGHEQRAPPLELLALAHAPLGAPFLSADAVTPRGFAPDGEASSARTQSARAQQRASPRVHPAAGAFGFAPSPARAVRARSALAARTRPPGGVGGAADVREALARMTIAGRGAPSPAARKAGGVEQRGGYDGNVLWGGAWGRAQTPRSAWLARHGLGRGAAVDGAGLSSIVVGSARRL</sequence>
<dbReference type="PANTHER" id="PTHR12241:SF145">
    <property type="entry name" value="TUBULIN POLYGLUTAMYLASE TTLL5"/>
    <property type="match status" value="1"/>
</dbReference>
<keyword evidence="1" id="KW-0436">Ligase</keyword>